<dbReference type="Gene3D" id="2.60.120.10">
    <property type="entry name" value="Jelly Rolls"/>
    <property type="match status" value="1"/>
</dbReference>
<reference evidence="1 2" key="1">
    <citation type="submission" date="2020-08" db="EMBL/GenBank/DDBJ databases">
        <title>Genomic Encyclopedia of Type Strains, Phase IV (KMG-IV): sequencing the most valuable type-strain genomes for metagenomic binning, comparative biology and taxonomic classification.</title>
        <authorList>
            <person name="Goeker M."/>
        </authorList>
    </citation>
    <scope>NUCLEOTIDE SEQUENCE [LARGE SCALE GENOMIC DNA]</scope>
    <source>
        <strain evidence="1 2">DSM 105137</strain>
    </source>
</reference>
<evidence type="ECO:0000313" key="2">
    <source>
        <dbReference type="Proteomes" id="UP000576209"/>
    </source>
</evidence>
<organism evidence="1 2">
    <name type="scientific">Neolewinella aquimaris</name>
    <dbReference type="NCBI Taxonomy" id="1835722"/>
    <lineage>
        <taxon>Bacteria</taxon>
        <taxon>Pseudomonadati</taxon>
        <taxon>Bacteroidota</taxon>
        <taxon>Saprospiria</taxon>
        <taxon>Saprospirales</taxon>
        <taxon>Lewinellaceae</taxon>
        <taxon>Neolewinella</taxon>
    </lineage>
</organism>
<evidence type="ECO:0008006" key="3">
    <source>
        <dbReference type="Google" id="ProtNLM"/>
    </source>
</evidence>
<dbReference type="EMBL" id="JACIFF010000004">
    <property type="protein sequence ID" value="MBB4079441.1"/>
    <property type="molecule type" value="Genomic_DNA"/>
</dbReference>
<keyword evidence="2" id="KW-1185">Reference proteome</keyword>
<gene>
    <name evidence="1" type="ORF">GGR28_002061</name>
</gene>
<dbReference type="RefSeq" id="WP_183495683.1">
    <property type="nucleotide sequence ID" value="NZ_JACIFF010000004.1"/>
</dbReference>
<protein>
    <recommendedName>
        <fullName evidence="3">Cupin domain-containing protein</fullName>
    </recommendedName>
</protein>
<dbReference type="AlphaFoldDB" id="A0A840E2K0"/>
<name>A0A840E2K0_9BACT</name>
<accession>A0A840E2K0</accession>
<sequence>MKINKTNIPVTMEAPGMKMRTKSGFGGMDANFHDLPAGTDFTPLLKGLENDSCHCPHYGYLFEGKLKVIYDDGKEEIIQAGDMFYLPPGHTAIVEEDIKFMDFSPTKEHTEVLTHVGEMMAKMG</sequence>
<evidence type="ECO:0000313" key="1">
    <source>
        <dbReference type="EMBL" id="MBB4079441.1"/>
    </source>
</evidence>
<comment type="caution">
    <text evidence="1">The sequence shown here is derived from an EMBL/GenBank/DDBJ whole genome shotgun (WGS) entry which is preliminary data.</text>
</comment>
<dbReference type="SUPFAM" id="SSF51182">
    <property type="entry name" value="RmlC-like cupins"/>
    <property type="match status" value="1"/>
</dbReference>
<proteinExistence type="predicted"/>
<dbReference type="InterPro" id="IPR011051">
    <property type="entry name" value="RmlC_Cupin_sf"/>
</dbReference>
<dbReference type="InterPro" id="IPR014710">
    <property type="entry name" value="RmlC-like_jellyroll"/>
</dbReference>
<dbReference type="Proteomes" id="UP000576209">
    <property type="component" value="Unassembled WGS sequence"/>
</dbReference>